<dbReference type="GeneID" id="86831923"/>
<dbReference type="RefSeq" id="WP_046917548.1">
    <property type="nucleotide sequence ID" value="NZ_JADBGF010000001.1"/>
</dbReference>
<proteinExistence type="predicted"/>
<comment type="caution">
    <text evidence="1">The sequence shown here is derived from an EMBL/GenBank/DDBJ whole genome shotgun (WGS) entry which is preliminary data.</text>
</comment>
<reference evidence="1 2" key="1">
    <citation type="submission" date="2020-10" db="EMBL/GenBank/DDBJ databases">
        <title>Sequencing the genomes of 1000 actinobacteria strains.</title>
        <authorList>
            <person name="Klenk H.-P."/>
        </authorList>
    </citation>
    <scope>NUCLEOTIDE SEQUENCE [LARGE SCALE GENOMIC DNA]</scope>
    <source>
        <strain evidence="1 2">DSM 41803</strain>
    </source>
</reference>
<gene>
    <name evidence="1" type="ORF">H4687_007427</name>
</gene>
<evidence type="ECO:0000313" key="1">
    <source>
        <dbReference type="EMBL" id="MBE1601298.1"/>
    </source>
</evidence>
<protein>
    <submittedName>
        <fullName evidence="1">Tryptophan synthase beta subunit</fullName>
    </submittedName>
</protein>
<sequence length="77" mass="8376">MKNDQPAAAADGTPAGTETLRSALAAARAPWTQLREAVQQILGEQPSPHLVRTTARRISAEVQMTADKVINEREVQR</sequence>
<dbReference type="EMBL" id="JADBGF010000001">
    <property type="protein sequence ID" value="MBE1601298.1"/>
    <property type="molecule type" value="Genomic_DNA"/>
</dbReference>
<dbReference type="AlphaFoldDB" id="A0A8I0TXE4"/>
<dbReference type="Proteomes" id="UP000629287">
    <property type="component" value="Unassembled WGS sequence"/>
</dbReference>
<name>A0A8I0TXE4_9ACTN</name>
<keyword evidence="2" id="KW-1185">Reference proteome</keyword>
<accession>A0A8I0TXE4</accession>
<evidence type="ECO:0000313" key="2">
    <source>
        <dbReference type="Proteomes" id="UP000629287"/>
    </source>
</evidence>
<organism evidence="1 2">
    <name type="scientific">Streptomyces stelliscabiei</name>
    <dbReference type="NCBI Taxonomy" id="146820"/>
    <lineage>
        <taxon>Bacteria</taxon>
        <taxon>Bacillati</taxon>
        <taxon>Actinomycetota</taxon>
        <taxon>Actinomycetes</taxon>
        <taxon>Kitasatosporales</taxon>
        <taxon>Streptomycetaceae</taxon>
        <taxon>Streptomyces</taxon>
    </lineage>
</organism>